<dbReference type="EMBL" id="JBHUEE010000001">
    <property type="protein sequence ID" value="MFD1716355.1"/>
    <property type="molecule type" value="Genomic_DNA"/>
</dbReference>
<feature type="signal peptide" evidence="2">
    <location>
        <begin position="1"/>
        <end position="18"/>
    </location>
</feature>
<dbReference type="PANTHER" id="PTHR36507">
    <property type="entry name" value="BLL1555 PROTEIN"/>
    <property type="match status" value="1"/>
</dbReference>
<evidence type="ECO:0000313" key="5">
    <source>
        <dbReference type="Proteomes" id="UP001597277"/>
    </source>
</evidence>
<dbReference type="Pfam" id="PF13473">
    <property type="entry name" value="Cupredoxin_1"/>
    <property type="match status" value="1"/>
</dbReference>
<reference evidence="5" key="1">
    <citation type="journal article" date="2019" name="Int. J. Syst. Evol. Microbiol.">
        <title>The Global Catalogue of Microorganisms (GCM) 10K type strain sequencing project: providing services to taxonomists for standard genome sequencing and annotation.</title>
        <authorList>
            <consortium name="The Broad Institute Genomics Platform"/>
            <consortium name="The Broad Institute Genome Sequencing Center for Infectious Disease"/>
            <person name="Wu L."/>
            <person name="Ma J."/>
        </authorList>
    </citation>
    <scope>NUCLEOTIDE SEQUENCE [LARGE SCALE GENOMIC DNA]</scope>
    <source>
        <strain evidence="5">JCM 17130</strain>
    </source>
</reference>
<dbReference type="PANTHER" id="PTHR36507:SF1">
    <property type="entry name" value="BLL1555 PROTEIN"/>
    <property type="match status" value="1"/>
</dbReference>
<feature type="compositionally biased region" description="Low complexity" evidence="1">
    <location>
        <begin position="37"/>
        <end position="51"/>
    </location>
</feature>
<dbReference type="InterPro" id="IPR008972">
    <property type="entry name" value="Cupredoxin"/>
</dbReference>
<dbReference type="PROSITE" id="PS51257">
    <property type="entry name" value="PROKAR_LIPOPROTEIN"/>
    <property type="match status" value="1"/>
</dbReference>
<dbReference type="SUPFAM" id="SSF49503">
    <property type="entry name" value="Cupredoxins"/>
    <property type="match status" value="1"/>
</dbReference>
<evidence type="ECO:0000259" key="3">
    <source>
        <dbReference type="Pfam" id="PF13473"/>
    </source>
</evidence>
<accession>A0ABW4KYA1</accession>
<dbReference type="Gene3D" id="2.60.40.420">
    <property type="entry name" value="Cupredoxins - blue copper proteins"/>
    <property type="match status" value="1"/>
</dbReference>
<dbReference type="InterPro" id="IPR052721">
    <property type="entry name" value="ET_Amicyanin"/>
</dbReference>
<evidence type="ECO:0000256" key="2">
    <source>
        <dbReference type="SAM" id="SignalP"/>
    </source>
</evidence>
<feature type="chain" id="PRO_5045339897" evidence="2">
    <location>
        <begin position="19"/>
        <end position="147"/>
    </location>
</feature>
<protein>
    <submittedName>
        <fullName evidence="4">Cupredoxin domain-containing protein</fullName>
    </submittedName>
</protein>
<feature type="domain" description="EfeO-type cupredoxin-like" evidence="3">
    <location>
        <begin position="63"/>
        <end position="146"/>
    </location>
</feature>
<evidence type="ECO:0000256" key="1">
    <source>
        <dbReference type="SAM" id="MobiDB-lite"/>
    </source>
</evidence>
<dbReference type="Proteomes" id="UP001597277">
    <property type="component" value="Unassembled WGS sequence"/>
</dbReference>
<sequence length="147" mass="14946">MSITTRRLAASISAVVLAAVLTGCGADDDAGGGGQGAEETTQGSGYGSTATDDTEGTDDTDDQAAGDVAITIVDFEYELPESVEPGATITVTNEDDVGHTVTSDEEGIFDVVVGPGETVDFTAPEEAGEYPFHCTPHPQMTSTLVVG</sequence>
<feature type="region of interest" description="Disordered" evidence="1">
    <location>
        <begin position="29"/>
        <end position="64"/>
    </location>
</feature>
<feature type="compositionally biased region" description="Acidic residues" evidence="1">
    <location>
        <begin position="52"/>
        <end position="64"/>
    </location>
</feature>
<keyword evidence="2" id="KW-0732">Signal</keyword>
<dbReference type="RefSeq" id="WP_388001801.1">
    <property type="nucleotide sequence ID" value="NZ_JBHUEE010000001.1"/>
</dbReference>
<gene>
    <name evidence="4" type="ORF">ACFSE6_00785</name>
</gene>
<organism evidence="4 5">
    <name type="scientific">Georgenia deserti</name>
    <dbReference type="NCBI Taxonomy" id="2093781"/>
    <lineage>
        <taxon>Bacteria</taxon>
        <taxon>Bacillati</taxon>
        <taxon>Actinomycetota</taxon>
        <taxon>Actinomycetes</taxon>
        <taxon>Micrococcales</taxon>
        <taxon>Bogoriellaceae</taxon>
        <taxon>Georgenia</taxon>
    </lineage>
</organism>
<evidence type="ECO:0000313" key="4">
    <source>
        <dbReference type="EMBL" id="MFD1716355.1"/>
    </source>
</evidence>
<keyword evidence="5" id="KW-1185">Reference proteome</keyword>
<proteinExistence type="predicted"/>
<comment type="caution">
    <text evidence="4">The sequence shown here is derived from an EMBL/GenBank/DDBJ whole genome shotgun (WGS) entry which is preliminary data.</text>
</comment>
<dbReference type="InterPro" id="IPR028096">
    <property type="entry name" value="EfeO_Cupredoxin"/>
</dbReference>
<name>A0ABW4KYA1_9MICO</name>